<dbReference type="GO" id="GO:0003676">
    <property type="term" value="F:nucleic acid binding"/>
    <property type="evidence" value="ECO:0007669"/>
    <property type="project" value="InterPro"/>
</dbReference>
<reference evidence="1 2" key="1">
    <citation type="journal article" date="2019" name="Commun. Biol.">
        <title>The bagworm genome reveals a unique fibroin gene that provides high tensile strength.</title>
        <authorList>
            <person name="Kono N."/>
            <person name="Nakamura H."/>
            <person name="Ohtoshi R."/>
            <person name="Tomita M."/>
            <person name="Numata K."/>
            <person name="Arakawa K."/>
        </authorList>
    </citation>
    <scope>NUCLEOTIDE SEQUENCE [LARGE SCALE GENOMIC DNA]</scope>
</reference>
<dbReference type="Proteomes" id="UP000299102">
    <property type="component" value="Unassembled WGS sequence"/>
</dbReference>
<evidence type="ECO:0000313" key="1">
    <source>
        <dbReference type="EMBL" id="GBP61874.1"/>
    </source>
</evidence>
<dbReference type="EMBL" id="BGZK01000825">
    <property type="protein sequence ID" value="GBP61874.1"/>
    <property type="molecule type" value="Genomic_DNA"/>
</dbReference>
<sequence length="79" mass="8710">MCDSLLKRNETEPFLKRLITGDEEWIMYDKNVRKDNGQENYRIVLHFGITVLVFARSRRAGGARGAGGGTGVVGAGRSP</sequence>
<accession>A0A4C1XHC5</accession>
<organism evidence="1 2">
    <name type="scientific">Eumeta variegata</name>
    <name type="common">Bagworm moth</name>
    <name type="synonym">Eumeta japonica</name>
    <dbReference type="NCBI Taxonomy" id="151549"/>
    <lineage>
        <taxon>Eukaryota</taxon>
        <taxon>Metazoa</taxon>
        <taxon>Ecdysozoa</taxon>
        <taxon>Arthropoda</taxon>
        <taxon>Hexapoda</taxon>
        <taxon>Insecta</taxon>
        <taxon>Pterygota</taxon>
        <taxon>Neoptera</taxon>
        <taxon>Endopterygota</taxon>
        <taxon>Lepidoptera</taxon>
        <taxon>Glossata</taxon>
        <taxon>Ditrysia</taxon>
        <taxon>Tineoidea</taxon>
        <taxon>Psychidae</taxon>
        <taxon>Oiketicinae</taxon>
        <taxon>Eumeta</taxon>
    </lineage>
</organism>
<comment type="caution">
    <text evidence="1">The sequence shown here is derived from an EMBL/GenBank/DDBJ whole genome shotgun (WGS) entry which is preliminary data.</text>
</comment>
<dbReference type="Gene3D" id="3.30.420.10">
    <property type="entry name" value="Ribonuclease H-like superfamily/Ribonuclease H"/>
    <property type="match status" value="1"/>
</dbReference>
<dbReference type="OrthoDB" id="616263at2759"/>
<evidence type="ECO:0000313" key="2">
    <source>
        <dbReference type="Proteomes" id="UP000299102"/>
    </source>
</evidence>
<name>A0A4C1XHC5_EUMVA</name>
<dbReference type="AlphaFoldDB" id="A0A4C1XHC5"/>
<evidence type="ECO:0008006" key="3">
    <source>
        <dbReference type="Google" id="ProtNLM"/>
    </source>
</evidence>
<dbReference type="InterPro" id="IPR036397">
    <property type="entry name" value="RNaseH_sf"/>
</dbReference>
<protein>
    <recommendedName>
        <fullName evidence="3">Histone-lysine N-methyltransferase SETMAR</fullName>
    </recommendedName>
</protein>
<keyword evidence="2" id="KW-1185">Reference proteome</keyword>
<gene>
    <name evidence="1" type="ORF">EVAR_97963_1</name>
</gene>
<proteinExistence type="predicted"/>